<dbReference type="InterPro" id="IPR036280">
    <property type="entry name" value="Multihaem_cyt_sf"/>
</dbReference>
<protein>
    <recommendedName>
        <fullName evidence="3">Cytochrome c domain-containing protein</fullName>
    </recommendedName>
</protein>
<reference evidence="1" key="1">
    <citation type="submission" date="2019-07" db="EMBL/GenBank/DDBJ databases">
        <authorList>
            <person name="De-Chao Zhang Q."/>
        </authorList>
    </citation>
    <scope>NUCLEOTIDE SEQUENCE</scope>
    <source>
        <strain evidence="1">TP-CH-4</strain>
    </source>
</reference>
<evidence type="ECO:0000313" key="2">
    <source>
        <dbReference type="Proteomes" id="UP000707206"/>
    </source>
</evidence>
<comment type="caution">
    <text evidence="1">The sequence shown here is derived from an EMBL/GenBank/DDBJ whole genome shotgun (WGS) entry which is preliminary data.</text>
</comment>
<sequence length="204" mass="22700">MKTIPHSIPIILLLVGGILMTAIYSRGVVSSYSSTTIPNNEVLKDTPFDKMMQVLTHERCINCHPNDNIPKQGKDSHPHYFGMKRGEDNLGFTATQCTTCHQPENNDYSGVPGAPHWSLAPKSMGWQGLDKYEIAKAMLDRAKNGNRSHDELVHHLTEDSLVLWAFDPGVDHEGIPRETPPISEAEYKAAVIAWFENGAIIPKE</sequence>
<organism evidence="1 2">
    <name type="scientific">Pelagihabitans pacificus</name>
    <dbReference type="NCBI Taxonomy" id="2696054"/>
    <lineage>
        <taxon>Bacteria</taxon>
        <taxon>Pseudomonadati</taxon>
        <taxon>Bacteroidota</taxon>
        <taxon>Flavobacteriia</taxon>
        <taxon>Flavobacteriales</taxon>
        <taxon>Flavobacteriaceae</taxon>
        <taxon>Pelagihabitans</taxon>
    </lineage>
</organism>
<dbReference type="Proteomes" id="UP000707206">
    <property type="component" value="Unassembled WGS sequence"/>
</dbReference>
<proteinExistence type="predicted"/>
<accession>A0A967B262</accession>
<reference evidence="1" key="2">
    <citation type="submission" date="2020-03" db="EMBL/GenBank/DDBJ databases">
        <title>Flavobacteriaceae bacterium strain TP-CH-4, a member of the family Flavobacteriaceae isolated from a deep-sea seamount.</title>
        <authorList>
            <person name="Zhang D.-C."/>
        </authorList>
    </citation>
    <scope>NUCLEOTIDE SEQUENCE</scope>
    <source>
        <strain evidence="1">TP-CH-4</strain>
    </source>
</reference>
<name>A0A967B262_9FLAO</name>
<evidence type="ECO:0008006" key="3">
    <source>
        <dbReference type="Google" id="ProtNLM"/>
    </source>
</evidence>
<dbReference type="EMBL" id="VIKU02000004">
    <property type="protein sequence ID" value="NHF60701.1"/>
    <property type="molecule type" value="Genomic_DNA"/>
</dbReference>
<dbReference type="RefSeq" id="WP_152575189.1">
    <property type="nucleotide sequence ID" value="NZ_VIKU02000004.1"/>
</dbReference>
<keyword evidence="2" id="KW-1185">Reference proteome</keyword>
<dbReference type="SUPFAM" id="SSF48695">
    <property type="entry name" value="Multiheme cytochromes"/>
    <property type="match status" value="1"/>
</dbReference>
<gene>
    <name evidence="1" type="ORF">FK220_015200</name>
</gene>
<dbReference type="AlphaFoldDB" id="A0A967B262"/>
<evidence type="ECO:0000313" key="1">
    <source>
        <dbReference type="EMBL" id="NHF60701.1"/>
    </source>
</evidence>